<evidence type="ECO:0000259" key="2">
    <source>
        <dbReference type="Pfam" id="PF05732"/>
    </source>
</evidence>
<evidence type="ECO:0000256" key="1">
    <source>
        <dbReference type="SAM" id="MobiDB-lite"/>
    </source>
</evidence>
<dbReference type="InterPro" id="IPR008813">
    <property type="entry name" value="Plasmid_replication_RepL"/>
</dbReference>
<dbReference type="Proteomes" id="UP001238969">
    <property type="component" value="Unassembled WGS sequence"/>
</dbReference>
<feature type="domain" description="Plasmid replication protein RepL" evidence="2">
    <location>
        <begin position="92"/>
        <end position="175"/>
    </location>
</feature>
<feature type="region of interest" description="Disordered" evidence="1">
    <location>
        <begin position="45"/>
        <end position="72"/>
    </location>
</feature>
<name>A0ABD4ZFU3_GARVA</name>
<protein>
    <recommendedName>
        <fullName evidence="2">Plasmid replication protein RepL domain-containing protein</fullName>
    </recommendedName>
</protein>
<dbReference type="Pfam" id="PF05732">
    <property type="entry name" value="RepL"/>
    <property type="match status" value="1"/>
</dbReference>
<dbReference type="AlphaFoldDB" id="A0ABD4ZFU3"/>
<comment type="caution">
    <text evidence="3">The sequence shown here is derived from an EMBL/GenBank/DDBJ whole genome shotgun (WGS) entry which is preliminary data.</text>
</comment>
<evidence type="ECO:0000313" key="3">
    <source>
        <dbReference type="EMBL" id="MDK6862296.1"/>
    </source>
</evidence>
<dbReference type="RefSeq" id="WP_214276501.1">
    <property type="nucleotide sequence ID" value="NZ_JASOLZ010000015.1"/>
</dbReference>
<gene>
    <name evidence="3" type="ORF">QP355_06565</name>
</gene>
<organism evidence="3 4">
    <name type="scientific">Gardnerella vaginalis</name>
    <dbReference type="NCBI Taxonomy" id="2702"/>
    <lineage>
        <taxon>Bacteria</taxon>
        <taxon>Bacillati</taxon>
        <taxon>Actinomycetota</taxon>
        <taxon>Actinomycetes</taxon>
        <taxon>Bifidobacteriales</taxon>
        <taxon>Bifidobacteriaceae</taxon>
        <taxon>Gardnerella</taxon>
    </lineage>
</organism>
<evidence type="ECO:0000313" key="4">
    <source>
        <dbReference type="Proteomes" id="UP001238969"/>
    </source>
</evidence>
<sequence length="210" mass="24584">LHVYTQTCLRVLFRNVRYKFRKVRNNVAGKDASMLEQQFEDFEQQKRRDHQAQDQSKSAKQKRDRLNPPDWSQVTKAGWNMLDSISEKVPRAFRLYSFFAQNIDKSCGAVVCDQKFLADYFGVSLRTIQYWIGDLESIGAIVKIPVGIYYAYALDPYQVWRGYNKSKKYAAFNAKTLTQKDGVIDRKLRLMLSRREEFEGSLKTSNHDLD</sequence>
<feature type="non-terminal residue" evidence="3">
    <location>
        <position position="1"/>
    </location>
</feature>
<dbReference type="EMBL" id="JASOLZ010000015">
    <property type="protein sequence ID" value="MDK6862296.1"/>
    <property type="molecule type" value="Genomic_DNA"/>
</dbReference>
<accession>A0ABD4ZFU3</accession>
<reference evidence="3 4" key="1">
    <citation type="submission" date="2023-05" db="EMBL/GenBank/DDBJ databases">
        <title>Cataloging the Phylogenetic Diversity of Human Bladder Bacteria.</title>
        <authorList>
            <person name="Du J."/>
        </authorList>
    </citation>
    <scope>NUCLEOTIDE SEQUENCE [LARGE SCALE GENOMIC DNA]</scope>
    <source>
        <strain evidence="3 4">UMB6972</strain>
    </source>
</reference>
<proteinExistence type="predicted"/>